<comment type="cofactor">
    <cofactor evidence="3">
        <name>Co(2+)</name>
        <dbReference type="ChEBI" id="CHEBI:48828"/>
    </cofactor>
</comment>
<dbReference type="InterPro" id="IPR013785">
    <property type="entry name" value="Aldolase_TIM"/>
</dbReference>
<evidence type="ECO:0000256" key="5">
    <source>
        <dbReference type="ARBA" id="ARBA00001954"/>
    </source>
</evidence>
<evidence type="ECO:0000256" key="6">
    <source>
        <dbReference type="ARBA" id="ARBA00009541"/>
    </source>
</evidence>
<dbReference type="CDD" id="cd00429">
    <property type="entry name" value="RPE"/>
    <property type="match status" value="1"/>
</dbReference>
<dbReference type="Pfam" id="PF00834">
    <property type="entry name" value="Ribul_P_3_epim"/>
    <property type="match status" value="1"/>
</dbReference>
<evidence type="ECO:0000256" key="3">
    <source>
        <dbReference type="ARBA" id="ARBA00001941"/>
    </source>
</evidence>
<comment type="cofactor">
    <cofactor evidence="4">
        <name>Zn(2+)</name>
        <dbReference type="ChEBI" id="CHEBI:29105"/>
    </cofactor>
</comment>
<dbReference type="InterPro" id="IPR026019">
    <property type="entry name" value="Ribul_P_3_epim"/>
</dbReference>
<evidence type="ECO:0000256" key="10">
    <source>
        <dbReference type="NCBIfam" id="TIGR01163"/>
    </source>
</evidence>
<reference evidence="11 12" key="1">
    <citation type="journal article" date="2019" name="Int. J. Syst. Evol. Microbiol.">
        <title>The Global Catalogue of Microorganisms (GCM) 10K type strain sequencing project: providing services to taxonomists for standard genome sequencing and annotation.</title>
        <authorList>
            <consortium name="The Broad Institute Genomics Platform"/>
            <consortium name="The Broad Institute Genome Sequencing Center for Infectious Disease"/>
            <person name="Wu L."/>
            <person name="Ma J."/>
        </authorList>
    </citation>
    <scope>NUCLEOTIDE SEQUENCE [LARGE SCALE GENOMIC DNA]</scope>
    <source>
        <strain evidence="11 12">JCM 1407</strain>
    </source>
</reference>
<dbReference type="Gene3D" id="3.20.20.70">
    <property type="entry name" value="Aldolase class I"/>
    <property type="match status" value="1"/>
</dbReference>
<comment type="cofactor">
    <cofactor evidence="2">
        <name>Mn(2+)</name>
        <dbReference type="ChEBI" id="CHEBI:29035"/>
    </cofactor>
</comment>
<evidence type="ECO:0000256" key="8">
    <source>
        <dbReference type="ARBA" id="ARBA00022723"/>
    </source>
</evidence>
<organism evidence="11 12">
    <name type="scientific">Clostridium oceanicum</name>
    <dbReference type="NCBI Taxonomy" id="1543"/>
    <lineage>
        <taxon>Bacteria</taxon>
        <taxon>Bacillati</taxon>
        <taxon>Bacillota</taxon>
        <taxon>Clostridia</taxon>
        <taxon>Eubacteriales</taxon>
        <taxon>Clostridiaceae</taxon>
        <taxon>Clostridium</taxon>
    </lineage>
</organism>
<accession>A0ABN1JCM9</accession>
<name>A0ABN1JCM9_9CLOT</name>
<evidence type="ECO:0000256" key="9">
    <source>
        <dbReference type="ARBA" id="ARBA00023235"/>
    </source>
</evidence>
<evidence type="ECO:0000256" key="7">
    <source>
        <dbReference type="ARBA" id="ARBA00013188"/>
    </source>
</evidence>
<keyword evidence="9" id="KW-0413">Isomerase</keyword>
<evidence type="ECO:0000313" key="11">
    <source>
        <dbReference type="EMBL" id="GAA0735972.1"/>
    </source>
</evidence>
<dbReference type="EMBL" id="BAAACG010000006">
    <property type="protein sequence ID" value="GAA0735972.1"/>
    <property type="molecule type" value="Genomic_DNA"/>
</dbReference>
<comment type="cofactor">
    <cofactor evidence="5">
        <name>Fe(2+)</name>
        <dbReference type="ChEBI" id="CHEBI:29033"/>
    </cofactor>
</comment>
<comment type="caution">
    <text evidence="11">The sequence shown here is derived from an EMBL/GenBank/DDBJ whole genome shotgun (WGS) entry which is preliminary data.</text>
</comment>
<protein>
    <recommendedName>
        <fullName evidence="7 10">Ribulose-phosphate 3-epimerase</fullName>
        <ecNumber evidence="7 10">5.1.3.1</ecNumber>
    </recommendedName>
</protein>
<dbReference type="RefSeq" id="WP_343759531.1">
    <property type="nucleotide sequence ID" value="NZ_BAAACG010000006.1"/>
</dbReference>
<dbReference type="SUPFAM" id="SSF51366">
    <property type="entry name" value="Ribulose-phoshate binding barrel"/>
    <property type="match status" value="1"/>
</dbReference>
<dbReference type="Proteomes" id="UP001501510">
    <property type="component" value="Unassembled WGS sequence"/>
</dbReference>
<dbReference type="NCBIfam" id="TIGR01163">
    <property type="entry name" value="rpe"/>
    <property type="match status" value="1"/>
</dbReference>
<comment type="catalytic activity">
    <reaction evidence="1">
        <text>D-ribulose 5-phosphate = D-xylulose 5-phosphate</text>
        <dbReference type="Rhea" id="RHEA:13677"/>
        <dbReference type="ChEBI" id="CHEBI:57737"/>
        <dbReference type="ChEBI" id="CHEBI:58121"/>
        <dbReference type="EC" id="5.1.3.1"/>
    </reaction>
</comment>
<dbReference type="NCBIfam" id="NF004076">
    <property type="entry name" value="PRK05581.1-4"/>
    <property type="match status" value="1"/>
</dbReference>
<proteinExistence type="inferred from homology"/>
<dbReference type="PANTHER" id="PTHR11749">
    <property type="entry name" value="RIBULOSE-5-PHOSPHATE-3-EPIMERASE"/>
    <property type="match status" value="1"/>
</dbReference>
<evidence type="ECO:0000313" key="12">
    <source>
        <dbReference type="Proteomes" id="UP001501510"/>
    </source>
</evidence>
<gene>
    <name evidence="11" type="primary">rpe_2</name>
    <name evidence="11" type="ORF">GCM10008906_10400</name>
</gene>
<evidence type="ECO:0000256" key="4">
    <source>
        <dbReference type="ARBA" id="ARBA00001947"/>
    </source>
</evidence>
<dbReference type="InterPro" id="IPR000056">
    <property type="entry name" value="Ribul_P_3_epim-like"/>
</dbReference>
<dbReference type="InterPro" id="IPR011060">
    <property type="entry name" value="RibuloseP-bd_barrel"/>
</dbReference>
<sequence length="215" mass="24459">MPKYYASMMCADMKKLEQEIWSLEEALIDGYHLDVMDGSFVPNFALGLGDIKAIRKLTKKTLDVHLMINNPENHIDLFINLGADMISFHLNSTKHVDKLINNISSKGVKVGIALNPSESLEELRYIIEKLDFVLVMGVNPGFAGQKYIEYTDEKIRDLKKLIDSRNLDVKIYLDGAVTKERVKYLNEEGVEGYILGTSLLFNKPEDYKSIIKKIV</sequence>
<evidence type="ECO:0000256" key="1">
    <source>
        <dbReference type="ARBA" id="ARBA00001782"/>
    </source>
</evidence>
<comment type="similarity">
    <text evidence="6">Belongs to the ribulose-phosphate 3-epimerase family.</text>
</comment>
<keyword evidence="12" id="KW-1185">Reference proteome</keyword>
<dbReference type="EC" id="5.1.3.1" evidence="7 10"/>
<evidence type="ECO:0000256" key="2">
    <source>
        <dbReference type="ARBA" id="ARBA00001936"/>
    </source>
</evidence>
<keyword evidence="8" id="KW-0479">Metal-binding</keyword>